<evidence type="ECO:0000313" key="8">
    <source>
        <dbReference type="EMBL" id="MFD0835922.1"/>
    </source>
</evidence>
<evidence type="ECO:0000259" key="7">
    <source>
        <dbReference type="Pfam" id="PF14322"/>
    </source>
</evidence>
<evidence type="ECO:0000256" key="5">
    <source>
        <dbReference type="ARBA" id="ARBA00023237"/>
    </source>
</evidence>
<dbReference type="InterPro" id="IPR011990">
    <property type="entry name" value="TPR-like_helical_dom_sf"/>
</dbReference>
<proteinExistence type="inferred from homology"/>
<organism evidence="8 9">
    <name type="scientific">Mariniflexile aquimaris</name>
    <dbReference type="NCBI Taxonomy" id="881009"/>
    <lineage>
        <taxon>Bacteria</taxon>
        <taxon>Pseudomonadati</taxon>
        <taxon>Bacteroidota</taxon>
        <taxon>Flavobacteriia</taxon>
        <taxon>Flavobacteriales</taxon>
        <taxon>Flavobacteriaceae</taxon>
        <taxon>Mariniflexile</taxon>
    </lineage>
</organism>
<gene>
    <name evidence="8" type="ORF">ACFQ0I_09115</name>
</gene>
<dbReference type="RefSeq" id="WP_379941479.1">
    <property type="nucleotide sequence ID" value="NZ_JBHTIB010000012.1"/>
</dbReference>
<keyword evidence="4" id="KW-0472">Membrane</keyword>
<evidence type="ECO:0000256" key="4">
    <source>
        <dbReference type="ARBA" id="ARBA00023136"/>
    </source>
</evidence>
<reference evidence="9" key="1">
    <citation type="journal article" date="2019" name="Int. J. Syst. Evol. Microbiol.">
        <title>The Global Catalogue of Microorganisms (GCM) 10K type strain sequencing project: providing services to taxonomists for standard genome sequencing and annotation.</title>
        <authorList>
            <consortium name="The Broad Institute Genomics Platform"/>
            <consortium name="The Broad Institute Genome Sequencing Center for Infectious Disease"/>
            <person name="Wu L."/>
            <person name="Ma J."/>
        </authorList>
    </citation>
    <scope>NUCLEOTIDE SEQUENCE [LARGE SCALE GENOMIC DNA]</scope>
    <source>
        <strain evidence="9">CCUG 60529</strain>
    </source>
</reference>
<evidence type="ECO:0000259" key="6">
    <source>
        <dbReference type="Pfam" id="PF07980"/>
    </source>
</evidence>
<dbReference type="Pfam" id="PF14322">
    <property type="entry name" value="SusD-like_3"/>
    <property type="match status" value="1"/>
</dbReference>
<keyword evidence="3" id="KW-0732">Signal</keyword>
<comment type="subcellular location">
    <subcellularLocation>
        <location evidence="1">Cell outer membrane</location>
    </subcellularLocation>
</comment>
<dbReference type="Pfam" id="PF07980">
    <property type="entry name" value="SusD_RagB"/>
    <property type="match status" value="1"/>
</dbReference>
<evidence type="ECO:0000256" key="2">
    <source>
        <dbReference type="ARBA" id="ARBA00006275"/>
    </source>
</evidence>
<dbReference type="InterPro" id="IPR033985">
    <property type="entry name" value="SusD-like_N"/>
</dbReference>
<dbReference type="Proteomes" id="UP001597011">
    <property type="component" value="Unassembled WGS sequence"/>
</dbReference>
<evidence type="ECO:0000313" key="9">
    <source>
        <dbReference type="Proteomes" id="UP001597011"/>
    </source>
</evidence>
<dbReference type="SUPFAM" id="SSF48452">
    <property type="entry name" value="TPR-like"/>
    <property type="match status" value="1"/>
</dbReference>
<protein>
    <submittedName>
        <fullName evidence="8">RagB/SusD family nutrient uptake outer membrane protein</fullName>
    </submittedName>
</protein>
<dbReference type="EMBL" id="JBHTIB010000012">
    <property type="protein sequence ID" value="MFD0835922.1"/>
    <property type="molecule type" value="Genomic_DNA"/>
</dbReference>
<sequence length="579" mass="65209">MKKFKFIYLIVAFGLFATISCEDVLDTKASDAFAEDLIYSDPDQVERLVFTAYNSTESWGLNKNQWWSRRFNIEGASFEAKFNFNDLDLYRVRAGWTAANVGVFKEKWTNYWFYVRSINEFLDRIDDSEAMQANPNKVNVLKAEMKFLRANIYSKLISFYGGVPILENALGLNDNFNLVRDSYEDCVTFIVKDLDEAAAVLPETRPDSEYGRATKLAALAVKSRTLLYAASKLHDPAFAPKNDPLYVYTKASKWQDAANAAKAIIDIVGARDLMAVSNATEYQNLFLTPNQDNIFVRPYGATYYDFGTDVNSLWDQTQSPSGYGGWALSSPTHNFALEFNMADGTKTSGVGSTYNPASPNANREMRYYANLNFQGAMFRGRAVDYALLTPATTGNSELNGPDSPKGLVDGIGINQAHSSKTGYNIRKFQNESVALTAVSPQRPYILYRLAEVYLNYAEALYHVGGQEATARQFLNKVVTRALQPAVTASGTDLLEAIKKERRIELCFEGHNFFDERRWMNEANLGFDVKGLKWTKTAADVYSFTEYTVVTRPWFGRQYYLPIPATEVEKAPAMLQNDGY</sequence>
<accession>A0ABW3BTC0</accession>
<keyword evidence="9" id="KW-1185">Reference proteome</keyword>
<dbReference type="PROSITE" id="PS51257">
    <property type="entry name" value="PROKAR_LIPOPROTEIN"/>
    <property type="match status" value="1"/>
</dbReference>
<dbReference type="InterPro" id="IPR012944">
    <property type="entry name" value="SusD_RagB_dom"/>
</dbReference>
<comment type="caution">
    <text evidence="8">The sequence shown here is derived from an EMBL/GenBank/DDBJ whole genome shotgun (WGS) entry which is preliminary data.</text>
</comment>
<comment type="similarity">
    <text evidence="2">Belongs to the SusD family.</text>
</comment>
<feature type="domain" description="SusD-like N-terminal" evidence="7">
    <location>
        <begin position="83"/>
        <end position="226"/>
    </location>
</feature>
<keyword evidence="5" id="KW-0998">Cell outer membrane</keyword>
<evidence type="ECO:0000256" key="1">
    <source>
        <dbReference type="ARBA" id="ARBA00004442"/>
    </source>
</evidence>
<dbReference type="Gene3D" id="1.25.40.390">
    <property type="match status" value="1"/>
</dbReference>
<name>A0ABW3BTC0_9FLAO</name>
<evidence type="ECO:0000256" key="3">
    <source>
        <dbReference type="ARBA" id="ARBA00022729"/>
    </source>
</evidence>
<feature type="domain" description="RagB/SusD" evidence="6">
    <location>
        <begin position="309"/>
        <end position="579"/>
    </location>
</feature>